<accession>A0A9I9E6B5</accession>
<proteinExistence type="predicted"/>
<name>A0A9I9E6B5_CUCME</name>
<sequence length="91" mass="10586">MTFIFPYDIWYQKTQVLNRIKHLDEVAIPCLQFTPLTTWSIHGVNAPLNFNEMPNNTPLAANGWYREKATNLTNCNQAQRNPNISCQTFKK</sequence>
<reference evidence="1" key="1">
    <citation type="submission" date="2023-03" db="UniProtKB">
        <authorList>
            <consortium name="EnsemblPlants"/>
        </authorList>
    </citation>
    <scope>IDENTIFICATION</scope>
</reference>
<dbReference type="AlphaFoldDB" id="A0A9I9E6B5"/>
<protein>
    <submittedName>
        <fullName evidence="1">Uncharacterized protein</fullName>
    </submittedName>
</protein>
<organism evidence="1">
    <name type="scientific">Cucumis melo</name>
    <name type="common">Muskmelon</name>
    <dbReference type="NCBI Taxonomy" id="3656"/>
    <lineage>
        <taxon>Eukaryota</taxon>
        <taxon>Viridiplantae</taxon>
        <taxon>Streptophyta</taxon>
        <taxon>Embryophyta</taxon>
        <taxon>Tracheophyta</taxon>
        <taxon>Spermatophyta</taxon>
        <taxon>Magnoliopsida</taxon>
        <taxon>eudicotyledons</taxon>
        <taxon>Gunneridae</taxon>
        <taxon>Pentapetalae</taxon>
        <taxon>rosids</taxon>
        <taxon>fabids</taxon>
        <taxon>Cucurbitales</taxon>
        <taxon>Cucurbitaceae</taxon>
        <taxon>Benincaseae</taxon>
        <taxon>Cucumis</taxon>
    </lineage>
</organism>
<dbReference type="Gramene" id="MELO3C029382.2.1">
    <property type="protein sequence ID" value="MELO3C029382.2.1"/>
    <property type="gene ID" value="MELO3C029382.2"/>
</dbReference>
<dbReference type="EnsemblPlants" id="MELO3C029382.2.1">
    <property type="protein sequence ID" value="MELO3C029382.2.1"/>
    <property type="gene ID" value="MELO3C029382.2"/>
</dbReference>
<evidence type="ECO:0000313" key="1">
    <source>
        <dbReference type="EnsemblPlants" id="MELO3C029382.2.1"/>
    </source>
</evidence>